<comment type="caution">
    <text evidence="1">The sequence shown here is derived from an EMBL/GenBank/DDBJ whole genome shotgun (WGS) entry which is preliminary data.</text>
</comment>
<reference evidence="1" key="1">
    <citation type="submission" date="2021-06" db="EMBL/GenBank/DDBJ databases">
        <authorList>
            <person name="Kallberg Y."/>
            <person name="Tangrot J."/>
            <person name="Rosling A."/>
        </authorList>
    </citation>
    <scope>NUCLEOTIDE SEQUENCE</scope>
    <source>
        <strain evidence="1">MT106</strain>
    </source>
</reference>
<evidence type="ECO:0000313" key="1">
    <source>
        <dbReference type="EMBL" id="CAG8492461.1"/>
    </source>
</evidence>
<dbReference type="OrthoDB" id="159229at2759"/>
<accession>A0A9N8ZG05</accession>
<name>A0A9N8ZG05_9GLOM</name>
<organism evidence="1 2">
    <name type="scientific">Ambispora gerdemannii</name>
    <dbReference type="NCBI Taxonomy" id="144530"/>
    <lineage>
        <taxon>Eukaryota</taxon>
        <taxon>Fungi</taxon>
        <taxon>Fungi incertae sedis</taxon>
        <taxon>Mucoromycota</taxon>
        <taxon>Glomeromycotina</taxon>
        <taxon>Glomeromycetes</taxon>
        <taxon>Archaeosporales</taxon>
        <taxon>Ambisporaceae</taxon>
        <taxon>Ambispora</taxon>
    </lineage>
</organism>
<dbReference type="GO" id="GO:0006801">
    <property type="term" value="P:superoxide metabolic process"/>
    <property type="evidence" value="ECO:0007669"/>
    <property type="project" value="InterPro"/>
</dbReference>
<evidence type="ECO:0000313" key="2">
    <source>
        <dbReference type="Proteomes" id="UP000789831"/>
    </source>
</evidence>
<dbReference type="Proteomes" id="UP000789831">
    <property type="component" value="Unassembled WGS sequence"/>
</dbReference>
<keyword evidence="2" id="KW-1185">Reference proteome</keyword>
<dbReference type="PANTHER" id="PTHR20910">
    <property type="entry name" value="AGAP001623-PA"/>
    <property type="match status" value="1"/>
</dbReference>
<dbReference type="InterPro" id="IPR053257">
    <property type="entry name" value="Cu-only_SOD"/>
</dbReference>
<dbReference type="Gene3D" id="2.60.40.200">
    <property type="entry name" value="Superoxide dismutase, copper/zinc binding domain"/>
    <property type="match status" value="1"/>
</dbReference>
<dbReference type="PANTHER" id="PTHR20910:SF1">
    <property type="entry name" value="SUPEROXIDE DISMUTASE COPPER_ZINC BINDING DOMAIN-CONTAINING PROTEIN"/>
    <property type="match status" value="1"/>
</dbReference>
<proteinExistence type="predicted"/>
<dbReference type="EMBL" id="CAJVPL010000400">
    <property type="protein sequence ID" value="CAG8492461.1"/>
    <property type="molecule type" value="Genomic_DNA"/>
</dbReference>
<feature type="non-terminal residue" evidence="1">
    <location>
        <position position="171"/>
    </location>
</feature>
<dbReference type="InterPro" id="IPR036423">
    <property type="entry name" value="SOD-like_Cu/Zn_dom_sf"/>
</dbReference>
<dbReference type="SUPFAM" id="SSF49329">
    <property type="entry name" value="Cu,Zn superoxide dismutase-like"/>
    <property type="match status" value="1"/>
</dbReference>
<protein>
    <submittedName>
        <fullName evidence="1">13361_t:CDS:1</fullName>
    </submittedName>
</protein>
<gene>
    <name evidence="1" type="ORF">AGERDE_LOCUS3825</name>
</gene>
<dbReference type="AlphaFoldDB" id="A0A9N8ZG05"/>
<dbReference type="GO" id="GO:0046872">
    <property type="term" value="F:metal ion binding"/>
    <property type="evidence" value="ECO:0007669"/>
    <property type="project" value="InterPro"/>
</dbReference>
<sequence length="171" mass="18663">VGFFSTLAIASLVQRIPVNTIKGSEFSPEFNSSRSVVAFFEGHQNNVRGSITFSGLSKVDNTRVNVLIESGLTNKYMSYAYHIHERPVPPDGNCDGTLGHLSPNGVPDSFQCNPANPAACQEGDLSGKHGKAPGVLSGKFSQEYYDEFLKWEESNSTIFGRSVVFHFPNSK</sequence>